<name>A0A8J3FMC7_9ACTN</name>
<dbReference type="Pfam" id="PF07555">
    <property type="entry name" value="NAGidase"/>
    <property type="match status" value="1"/>
</dbReference>
<evidence type="ECO:0000259" key="4">
    <source>
        <dbReference type="PROSITE" id="PS52009"/>
    </source>
</evidence>
<dbReference type="InterPro" id="IPR017853">
    <property type="entry name" value="GH"/>
</dbReference>
<evidence type="ECO:0000256" key="2">
    <source>
        <dbReference type="ARBA" id="ARBA00023295"/>
    </source>
</evidence>
<gene>
    <name evidence="5" type="ORF">GCM10012284_06230</name>
</gene>
<dbReference type="SUPFAM" id="SSF51445">
    <property type="entry name" value="(Trans)glycosidases"/>
    <property type="match status" value="1"/>
</dbReference>
<keyword evidence="2 3" id="KW-0326">Glycosidase</keyword>
<comment type="similarity">
    <text evidence="3">Belongs to the glycosyl hydrolase 84 family.</text>
</comment>
<evidence type="ECO:0000313" key="5">
    <source>
        <dbReference type="EMBL" id="GGK74997.1"/>
    </source>
</evidence>
<dbReference type="PROSITE" id="PS52009">
    <property type="entry name" value="GH84"/>
    <property type="match status" value="1"/>
</dbReference>
<dbReference type="PANTHER" id="PTHR13170:SF16">
    <property type="entry name" value="PROTEIN O-GLCNACASE"/>
    <property type="match status" value="1"/>
</dbReference>
<feature type="domain" description="GH84" evidence="4">
    <location>
        <begin position="16"/>
        <end position="295"/>
    </location>
</feature>
<proteinExistence type="inferred from homology"/>
<sequence length="662" mass="69073">MSSSPPQTPPASPALALRGVVEGFYGPPWSPAERRAHLEFSARVGLNTFVYAPKDDPYHRERWREAYPADELARIADLAAHAHRSGVRFVYAISPGLDMRFDDDAEHRALAAKAAQLADAGVTAFALFFDDVPAELTHPADRERWHGPGGAGAAHGEACTRFVNGFCAPRAIAGPLLICPTDYAGCAVSDYRRRMAETAPPDALIAWTGRDIVVGTVTRDEIDRAAASYRRRLVLWDNFPVNDFDPSRLFLGPLTGRAADLAGSALVGVLANPMELAAPSRLPLATVAEWAADPPRYQPGAAARRALDRVAGDRAAALAPLVAACSAWPPGAPQDAELATAAADALAGSPAALETLTRRLTALGDGCRSADGPEELTTPLRPWLAAGAAMADAGLAAVRLLHATTRATAGGRGPTAAGPVDLWDTARRALDTAEEHYADVLRAIVPPFARQVLDRACEPAPDDDPRAPRALLLTAQTRSAGDEAITALLRRHGYAVRRCATPAPAEIAAAALVVVARGAAPGAVQAADAAGVPVLAWHGLVTLGLARRERVLMTRDPLRIVAPRSPGAGGLTGVVRVYSGPGKVTVAEPGPQAEVVAHLVDGDQPALVHYPAGAGLADGRSACAARTALFLATDGMAPWLLTADGVRLLEAAVARVPAAART</sequence>
<dbReference type="GO" id="GO:0015929">
    <property type="term" value="F:hexosaminidase activity"/>
    <property type="evidence" value="ECO:0007669"/>
    <property type="project" value="UniProtKB-ARBA"/>
</dbReference>
<dbReference type="Gene3D" id="3.20.20.80">
    <property type="entry name" value="Glycosidases"/>
    <property type="match status" value="1"/>
</dbReference>
<keyword evidence="1 3" id="KW-0378">Hydrolase</keyword>
<accession>A0A8J3FMC7</accession>
<evidence type="ECO:0000256" key="3">
    <source>
        <dbReference type="PROSITE-ProRule" id="PRU01353"/>
    </source>
</evidence>
<evidence type="ECO:0000313" key="6">
    <source>
        <dbReference type="Proteomes" id="UP000656042"/>
    </source>
</evidence>
<protein>
    <recommendedName>
        <fullName evidence="4">GH84 domain-containing protein</fullName>
    </recommendedName>
</protein>
<dbReference type="PANTHER" id="PTHR13170">
    <property type="entry name" value="O-GLCNACASE"/>
    <property type="match status" value="1"/>
</dbReference>
<dbReference type="RefSeq" id="WP_189077448.1">
    <property type="nucleotide sequence ID" value="NZ_BMMX01000001.1"/>
</dbReference>
<dbReference type="EMBL" id="BMMX01000001">
    <property type="protein sequence ID" value="GGK74997.1"/>
    <property type="molecule type" value="Genomic_DNA"/>
</dbReference>
<dbReference type="InterPro" id="IPR011496">
    <property type="entry name" value="O-GlcNAcase_cat"/>
</dbReference>
<reference evidence="5" key="1">
    <citation type="journal article" date="2014" name="Int. J. Syst. Evol. Microbiol.">
        <title>Complete genome sequence of Corynebacterium casei LMG S-19264T (=DSM 44701T), isolated from a smear-ripened cheese.</title>
        <authorList>
            <consortium name="US DOE Joint Genome Institute (JGI-PGF)"/>
            <person name="Walter F."/>
            <person name="Albersmeier A."/>
            <person name="Kalinowski J."/>
            <person name="Ruckert C."/>
        </authorList>
    </citation>
    <scope>NUCLEOTIDE SEQUENCE</scope>
    <source>
        <strain evidence="5">CGMCC 4.7299</strain>
    </source>
</reference>
<feature type="active site" description="Proton donor" evidence="3">
    <location>
        <position position="131"/>
    </location>
</feature>
<comment type="caution">
    <text evidence="5">The sequence shown here is derived from an EMBL/GenBank/DDBJ whole genome shotgun (WGS) entry which is preliminary data.</text>
</comment>
<evidence type="ECO:0000256" key="1">
    <source>
        <dbReference type="ARBA" id="ARBA00022801"/>
    </source>
</evidence>
<reference evidence="5" key="2">
    <citation type="submission" date="2020-09" db="EMBL/GenBank/DDBJ databases">
        <authorList>
            <person name="Sun Q."/>
            <person name="Zhou Y."/>
        </authorList>
    </citation>
    <scope>NUCLEOTIDE SEQUENCE</scope>
    <source>
        <strain evidence="5">CGMCC 4.7299</strain>
    </source>
</reference>
<dbReference type="AlphaFoldDB" id="A0A8J3FMC7"/>
<dbReference type="GO" id="GO:1901135">
    <property type="term" value="P:carbohydrate derivative metabolic process"/>
    <property type="evidence" value="ECO:0007669"/>
    <property type="project" value="UniProtKB-ARBA"/>
</dbReference>
<dbReference type="InterPro" id="IPR051822">
    <property type="entry name" value="Glycosyl_Hydrolase_84"/>
</dbReference>
<organism evidence="5 6">
    <name type="scientific">Mangrovihabitans endophyticus</name>
    <dbReference type="NCBI Taxonomy" id="1751298"/>
    <lineage>
        <taxon>Bacteria</taxon>
        <taxon>Bacillati</taxon>
        <taxon>Actinomycetota</taxon>
        <taxon>Actinomycetes</taxon>
        <taxon>Micromonosporales</taxon>
        <taxon>Micromonosporaceae</taxon>
        <taxon>Mangrovihabitans</taxon>
    </lineage>
</organism>
<dbReference type="Proteomes" id="UP000656042">
    <property type="component" value="Unassembled WGS sequence"/>
</dbReference>
<keyword evidence="6" id="KW-1185">Reference proteome</keyword>